<organism evidence="1 2">
    <name type="scientific">Streptomyces sp. 900129855</name>
    <dbReference type="NCBI Taxonomy" id="3155129"/>
    <lineage>
        <taxon>Bacteria</taxon>
        <taxon>Bacillati</taxon>
        <taxon>Actinomycetota</taxon>
        <taxon>Actinomycetes</taxon>
        <taxon>Kitasatosporales</taxon>
        <taxon>Streptomycetaceae</taxon>
        <taxon>Streptomyces</taxon>
    </lineage>
</organism>
<name>A0ABV2ZVX9_9ACTN</name>
<evidence type="ECO:0000313" key="2">
    <source>
        <dbReference type="Proteomes" id="UP001550739"/>
    </source>
</evidence>
<accession>A0ABV2ZVX9</accession>
<sequence>MGSSFFPLIEGCTDRLATRRVAGVESDADAVVEGVADLVRPDQFLIGTDGVSVVLLGVQQCEGVADALFEELVGELSVGQARERRTKTLMVYVFAEARLAL</sequence>
<keyword evidence="2" id="KW-1185">Reference proteome</keyword>
<dbReference type="RefSeq" id="WP_319291137.1">
    <property type="nucleotide sequence ID" value="NZ_JBEZVE010000030.1"/>
</dbReference>
<reference evidence="1 2" key="1">
    <citation type="submission" date="2024-06" db="EMBL/GenBank/DDBJ databases">
        <title>The Natural Products Discovery Center: Release of the First 8490 Sequenced Strains for Exploring Actinobacteria Biosynthetic Diversity.</title>
        <authorList>
            <person name="Kalkreuter E."/>
            <person name="Kautsar S.A."/>
            <person name="Yang D."/>
            <person name="Bader C.D."/>
            <person name="Teijaro C.N."/>
            <person name="Fluegel L."/>
            <person name="Davis C.M."/>
            <person name="Simpson J.R."/>
            <person name="Lauterbach L."/>
            <person name="Steele A.D."/>
            <person name="Gui C."/>
            <person name="Meng S."/>
            <person name="Li G."/>
            <person name="Viehrig K."/>
            <person name="Ye F."/>
            <person name="Su P."/>
            <person name="Kiefer A.F."/>
            <person name="Nichols A."/>
            <person name="Cepeda A.J."/>
            <person name="Yan W."/>
            <person name="Fan B."/>
            <person name="Jiang Y."/>
            <person name="Adhikari A."/>
            <person name="Zheng C.-J."/>
            <person name="Schuster L."/>
            <person name="Cowan T.M."/>
            <person name="Smanski M.J."/>
            <person name="Chevrette M.G."/>
            <person name="De Carvalho L.P.S."/>
            <person name="Shen B."/>
        </authorList>
    </citation>
    <scope>NUCLEOTIDE SEQUENCE [LARGE SCALE GENOMIC DNA]</scope>
    <source>
        <strain evidence="1 2">NPDC033843</strain>
    </source>
</reference>
<protein>
    <submittedName>
        <fullName evidence="1">Uncharacterized protein</fullName>
    </submittedName>
</protein>
<proteinExistence type="predicted"/>
<dbReference type="Proteomes" id="UP001550739">
    <property type="component" value="Unassembled WGS sequence"/>
</dbReference>
<dbReference type="EMBL" id="JBEZVE010000030">
    <property type="protein sequence ID" value="MEU3786620.1"/>
    <property type="molecule type" value="Genomic_DNA"/>
</dbReference>
<comment type="caution">
    <text evidence="1">The sequence shown here is derived from an EMBL/GenBank/DDBJ whole genome shotgun (WGS) entry which is preliminary data.</text>
</comment>
<evidence type="ECO:0000313" key="1">
    <source>
        <dbReference type="EMBL" id="MEU3786620.1"/>
    </source>
</evidence>
<gene>
    <name evidence="1" type="ORF">AB0E89_39865</name>
</gene>